<dbReference type="InterPro" id="IPR000160">
    <property type="entry name" value="GGDEF_dom"/>
</dbReference>
<dbReference type="PANTHER" id="PTHR44757">
    <property type="entry name" value="DIGUANYLATE CYCLASE DGCP"/>
    <property type="match status" value="1"/>
</dbReference>
<reference evidence="3" key="1">
    <citation type="submission" date="2022-12" db="EMBL/GenBank/DDBJ databases">
        <authorList>
            <person name="Krivoruchko A.V."/>
            <person name="Elkin A."/>
        </authorList>
    </citation>
    <scope>NUCLEOTIDE SEQUENCE</scope>
    <source>
        <strain evidence="3">IEGM 1388</strain>
    </source>
</reference>
<dbReference type="NCBIfam" id="TIGR00254">
    <property type="entry name" value="GGDEF"/>
    <property type="match status" value="1"/>
</dbReference>
<proteinExistence type="predicted"/>
<evidence type="ECO:0000259" key="2">
    <source>
        <dbReference type="PROSITE" id="PS50887"/>
    </source>
</evidence>
<name>A0ABT4MXN9_GORRU</name>
<gene>
    <name evidence="3" type="ORF">O4213_17470</name>
</gene>
<dbReference type="SUPFAM" id="SSF55073">
    <property type="entry name" value="Nucleotide cyclase"/>
    <property type="match status" value="1"/>
</dbReference>
<keyword evidence="4" id="KW-1185">Reference proteome</keyword>
<dbReference type="Proteomes" id="UP001067235">
    <property type="component" value="Unassembled WGS sequence"/>
</dbReference>
<dbReference type="PROSITE" id="PS50113">
    <property type="entry name" value="PAC"/>
    <property type="match status" value="1"/>
</dbReference>
<dbReference type="Pfam" id="PF00990">
    <property type="entry name" value="GGDEF"/>
    <property type="match status" value="1"/>
</dbReference>
<dbReference type="RefSeq" id="WP_301572685.1">
    <property type="nucleotide sequence ID" value="NZ_JAPWIE010000005.1"/>
</dbReference>
<dbReference type="InterPro" id="IPR052155">
    <property type="entry name" value="Biofilm_reg_signaling"/>
</dbReference>
<dbReference type="PANTHER" id="PTHR44757:SF2">
    <property type="entry name" value="BIOFILM ARCHITECTURE MAINTENANCE PROTEIN MBAA"/>
    <property type="match status" value="1"/>
</dbReference>
<dbReference type="InterPro" id="IPR029787">
    <property type="entry name" value="Nucleotide_cyclase"/>
</dbReference>
<dbReference type="PROSITE" id="PS50887">
    <property type="entry name" value="GGDEF"/>
    <property type="match status" value="1"/>
</dbReference>
<dbReference type="EMBL" id="JAPWIE010000005">
    <property type="protein sequence ID" value="MCZ4551783.1"/>
    <property type="molecule type" value="Genomic_DNA"/>
</dbReference>
<dbReference type="Pfam" id="PF13426">
    <property type="entry name" value="PAS_9"/>
    <property type="match status" value="1"/>
</dbReference>
<feature type="domain" description="GGDEF" evidence="2">
    <location>
        <begin position="185"/>
        <end position="318"/>
    </location>
</feature>
<accession>A0ABT4MXN9</accession>
<feature type="domain" description="PAC" evidence="1">
    <location>
        <begin position="100"/>
        <end position="151"/>
    </location>
</feature>
<dbReference type="SUPFAM" id="SSF55785">
    <property type="entry name" value="PYP-like sensor domain (PAS domain)"/>
    <property type="match status" value="1"/>
</dbReference>
<dbReference type="SMART" id="SM00267">
    <property type="entry name" value="GGDEF"/>
    <property type="match status" value="1"/>
</dbReference>
<dbReference type="CDD" id="cd01949">
    <property type="entry name" value="GGDEF"/>
    <property type="match status" value="1"/>
</dbReference>
<dbReference type="InterPro" id="IPR035965">
    <property type="entry name" value="PAS-like_dom_sf"/>
</dbReference>
<sequence length="324" mass="35648">MLTESEIAAKQRRLIGRASERSELTALVDTLSPGVLILSPQGDVEIANDTARELLEVLEGRGGARVDIARPQTMWLADGKEITFEELPHNTIVSDRQAVRDLEIQIDRPDGQRMWLCCSVSLLDESDPQSSVVVALSDITELHCLRERVHKSDNYDAVTGLPNLPFVLRQIGDLLTATRSDDADVSTVVMVINFDKLKELNVSLGHLRGDRALAMTAERLRSALPSRHLVGRVVGAEFVAVLTGLDEDGIEDISDLIHLLLTDPTDIDGNDLRMRASVGFVRLRPNDTRSAEDIISDADTAMYHAKMKGGGHTVDFDRLRLTGV</sequence>
<dbReference type="InterPro" id="IPR000700">
    <property type="entry name" value="PAS-assoc_C"/>
</dbReference>
<evidence type="ECO:0000313" key="4">
    <source>
        <dbReference type="Proteomes" id="UP001067235"/>
    </source>
</evidence>
<dbReference type="InterPro" id="IPR043128">
    <property type="entry name" value="Rev_trsase/Diguanyl_cyclase"/>
</dbReference>
<organism evidence="3 4">
    <name type="scientific">Gordonia rubripertincta</name>
    <name type="common">Rhodococcus corallinus</name>
    <dbReference type="NCBI Taxonomy" id="36822"/>
    <lineage>
        <taxon>Bacteria</taxon>
        <taxon>Bacillati</taxon>
        <taxon>Actinomycetota</taxon>
        <taxon>Actinomycetes</taxon>
        <taxon>Mycobacteriales</taxon>
        <taxon>Gordoniaceae</taxon>
        <taxon>Gordonia</taxon>
    </lineage>
</organism>
<comment type="caution">
    <text evidence="3">The sequence shown here is derived from an EMBL/GenBank/DDBJ whole genome shotgun (WGS) entry which is preliminary data.</text>
</comment>
<dbReference type="Gene3D" id="3.30.70.270">
    <property type="match status" value="1"/>
</dbReference>
<evidence type="ECO:0000259" key="1">
    <source>
        <dbReference type="PROSITE" id="PS50113"/>
    </source>
</evidence>
<protein>
    <submittedName>
        <fullName evidence="3">Sensor domain-containing diguanylate cyclase</fullName>
    </submittedName>
</protein>
<dbReference type="InterPro" id="IPR000014">
    <property type="entry name" value="PAS"/>
</dbReference>
<dbReference type="Gene3D" id="3.30.450.20">
    <property type="entry name" value="PAS domain"/>
    <property type="match status" value="1"/>
</dbReference>
<evidence type="ECO:0000313" key="3">
    <source>
        <dbReference type="EMBL" id="MCZ4551783.1"/>
    </source>
</evidence>